<proteinExistence type="predicted"/>
<dbReference type="AlphaFoldDB" id="Q22MF0"/>
<organism evidence="2 3">
    <name type="scientific">Tetrahymena thermophila (strain SB210)</name>
    <dbReference type="NCBI Taxonomy" id="312017"/>
    <lineage>
        <taxon>Eukaryota</taxon>
        <taxon>Sar</taxon>
        <taxon>Alveolata</taxon>
        <taxon>Ciliophora</taxon>
        <taxon>Intramacronucleata</taxon>
        <taxon>Oligohymenophorea</taxon>
        <taxon>Hymenostomatida</taxon>
        <taxon>Tetrahymenina</taxon>
        <taxon>Tetrahymenidae</taxon>
        <taxon>Tetrahymena</taxon>
    </lineage>
</organism>
<evidence type="ECO:0000313" key="3">
    <source>
        <dbReference type="Proteomes" id="UP000009168"/>
    </source>
</evidence>
<sequence length="285" mass="31837">MIIKGKIILILALLNICLTAPINIPLNSNNWQLVWGGNQFQYATIANGQKMSWVGQHVSQCCSCGEDYDTYSTLVESTNIWARYFKLNITASTPAQARQGSAPCAWEVFWVGFNWRWTTQPEKNSNYIIYKPAETDIDGGLELGTMSQTVGQTFLYTPDPLPKYGALQIGKYYTYNINRGFNSIQLGLNNTYYPSQPNTGLFDQLGSIMLYTEDSSASISSVSIDFYQTTTRYYSNTTIQNLANNYVSLESTVASQVGVSANKIILTGLQQLNSTTIIGYFYQNS</sequence>
<dbReference type="KEGG" id="tet:TTHERM_00035700"/>
<reference evidence="3" key="1">
    <citation type="journal article" date="2006" name="PLoS Biol.">
        <title>Macronuclear genome sequence of the ciliate Tetrahymena thermophila, a model eukaryote.</title>
        <authorList>
            <person name="Eisen J.A."/>
            <person name="Coyne R.S."/>
            <person name="Wu M."/>
            <person name="Wu D."/>
            <person name="Thiagarajan M."/>
            <person name="Wortman J.R."/>
            <person name="Badger J.H."/>
            <person name="Ren Q."/>
            <person name="Amedeo P."/>
            <person name="Jones K.M."/>
            <person name="Tallon L.J."/>
            <person name="Delcher A.L."/>
            <person name="Salzberg S.L."/>
            <person name="Silva J.C."/>
            <person name="Haas B.J."/>
            <person name="Majoros W.H."/>
            <person name="Farzad M."/>
            <person name="Carlton J.M."/>
            <person name="Smith R.K. Jr."/>
            <person name="Garg J."/>
            <person name="Pearlman R.E."/>
            <person name="Karrer K.M."/>
            <person name="Sun L."/>
            <person name="Manning G."/>
            <person name="Elde N.C."/>
            <person name="Turkewitz A.P."/>
            <person name="Asai D.J."/>
            <person name="Wilkes D.E."/>
            <person name="Wang Y."/>
            <person name="Cai H."/>
            <person name="Collins K."/>
            <person name="Stewart B.A."/>
            <person name="Lee S.R."/>
            <person name="Wilamowska K."/>
            <person name="Weinberg Z."/>
            <person name="Ruzzo W.L."/>
            <person name="Wloga D."/>
            <person name="Gaertig J."/>
            <person name="Frankel J."/>
            <person name="Tsao C.-C."/>
            <person name="Gorovsky M.A."/>
            <person name="Keeling P.J."/>
            <person name="Waller R.F."/>
            <person name="Patron N.J."/>
            <person name="Cherry J.M."/>
            <person name="Stover N.A."/>
            <person name="Krieger C.J."/>
            <person name="del Toro C."/>
            <person name="Ryder H.F."/>
            <person name="Williamson S.C."/>
            <person name="Barbeau R.A."/>
            <person name="Hamilton E.P."/>
            <person name="Orias E."/>
        </authorList>
    </citation>
    <scope>NUCLEOTIDE SEQUENCE [LARGE SCALE GENOMIC DNA]</scope>
    <source>
        <strain evidence="3">SB210</strain>
    </source>
</reference>
<feature type="signal peptide" evidence="1">
    <location>
        <begin position="1"/>
        <end position="19"/>
    </location>
</feature>
<dbReference type="InParanoid" id="Q22MF0"/>
<evidence type="ECO:0000256" key="1">
    <source>
        <dbReference type="SAM" id="SignalP"/>
    </source>
</evidence>
<dbReference type="Proteomes" id="UP000009168">
    <property type="component" value="Unassembled WGS sequence"/>
</dbReference>
<dbReference type="RefSeq" id="XP_977070.2">
    <property type="nucleotide sequence ID" value="XM_971977.2"/>
</dbReference>
<keyword evidence="2" id="KW-0472">Membrane</keyword>
<name>Q22MF0_TETTS</name>
<evidence type="ECO:0000313" key="2">
    <source>
        <dbReference type="EMBL" id="EAR86595.2"/>
    </source>
</evidence>
<keyword evidence="3" id="KW-1185">Reference proteome</keyword>
<dbReference type="GeneID" id="7847268"/>
<accession>Q22MF0</accession>
<dbReference type="HOGENOM" id="CLU_978209_0_0_1"/>
<keyword evidence="1" id="KW-0732">Signal</keyword>
<gene>
    <name evidence="2" type="ORF">TTHERM_00035700</name>
</gene>
<keyword evidence="2" id="KW-0812">Transmembrane</keyword>
<feature type="chain" id="PRO_5004201461" evidence="1">
    <location>
        <begin position="20"/>
        <end position="285"/>
    </location>
</feature>
<protein>
    <submittedName>
        <fullName evidence="2">Transmembrane protein, putative</fullName>
    </submittedName>
</protein>
<dbReference type="EMBL" id="GG662720">
    <property type="protein sequence ID" value="EAR86595.2"/>
    <property type="molecule type" value="Genomic_DNA"/>
</dbReference>